<evidence type="ECO:0000256" key="2">
    <source>
        <dbReference type="ARBA" id="ARBA00022598"/>
    </source>
</evidence>
<keyword evidence="7 10" id="KW-0573">Peptidoglycan synthesis</keyword>
<dbReference type="InterPro" id="IPR035911">
    <property type="entry name" value="MurE/MurF_N"/>
</dbReference>
<dbReference type="Gene3D" id="3.90.190.20">
    <property type="entry name" value="Mur ligase, C-terminal domain"/>
    <property type="match status" value="1"/>
</dbReference>
<dbReference type="HAMAP" id="MF_02019">
    <property type="entry name" value="MurF"/>
    <property type="match status" value="1"/>
</dbReference>
<dbReference type="InterPro" id="IPR036565">
    <property type="entry name" value="Mur-like_cat_sf"/>
</dbReference>
<keyword evidence="5 10" id="KW-0067">ATP-binding</keyword>
<dbReference type="AlphaFoldDB" id="A0AA42B6G7"/>
<keyword evidence="4 10" id="KW-0547">Nucleotide-binding</keyword>
<dbReference type="Pfam" id="PF08245">
    <property type="entry name" value="Mur_ligase_M"/>
    <property type="match status" value="1"/>
</dbReference>
<dbReference type="EMBL" id="JAMQGP010000001">
    <property type="protein sequence ID" value="MCM2678775.1"/>
    <property type="molecule type" value="Genomic_DNA"/>
</dbReference>
<dbReference type="InterPro" id="IPR036615">
    <property type="entry name" value="Mur_ligase_C_dom_sf"/>
</dbReference>
<keyword evidence="3 10" id="KW-0132">Cell division</keyword>
<evidence type="ECO:0000256" key="8">
    <source>
        <dbReference type="ARBA" id="ARBA00023306"/>
    </source>
</evidence>
<gene>
    <name evidence="10" type="primary">murF</name>
    <name evidence="15" type="ORF">NAF29_03685</name>
</gene>
<dbReference type="InterPro" id="IPR013221">
    <property type="entry name" value="Mur_ligase_cen"/>
</dbReference>
<feature type="binding site" evidence="10">
    <location>
        <begin position="108"/>
        <end position="114"/>
    </location>
    <ligand>
        <name>ATP</name>
        <dbReference type="ChEBI" id="CHEBI:30616"/>
    </ligand>
</feature>
<organism evidence="15 16">
    <name type="scientific">Echinimonas agarilytica</name>
    <dbReference type="NCBI Taxonomy" id="1215918"/>
    <lineage>
        <taxon>Bacteria</taxon>
        <taxon>Pseudomonadati</taxon>
        <taxon>Pseudomonadota</taxon>
        <taxon>Gammaproteobacteria</taxon>
        <taxon>Alteromonadales</taxon>
        <taxon>Echinimonadaceae</taxon>
        <taxon>Echinimonas</taxon>
    </lineage>
</organism>
<sequence length="463" mass="49770">MIEMTLQQVAEATHGQLAVSNGLTIHNICTDSRSLATGDLFIALSGERFDAHDYIEQVAQNGAAAVVVSRPVDVDIPQIIVADTRKALGALGRWLLQHCDLSSVAITGSSGKTTVKEMTAAILRQHHQVLSTQGNFNNEIGVPLTLLRAEPSMTHAVVELGASGPHEIAYTTRLVQPDAAVITNIGGAHLEGFGSEQGIASAKAEIFEGLGPQGTAIFDYHSPYAGQWQALVYDKIKLMWSSQGDSNAQVRASHIDIDDDSSQFVLSIHHESIDICLPMPGLHNIENALAAAASAFVLGVGIVEIAAGLEMGVSVKGRLQSYELSSQLTVIDDTYNANLASVKAAIDVLAAQSKRTTVLVFGDMGELGAWARQHHEEVGKYAQQRGIDALFTLGALSDEALRAFSGQGRHSYDIEDLMAELTEWITEQKQPVRLLVKGSRSAAMERVVERLKQWQTGEEEASC</sequence>
<keyword evidence="16" id="KW-1185">Reference proteome</keyword>
<dbReference type="Proteomes" id="UP001165393">
    <property type="component" value="Unassembled WGS sequence"/>
</dbReference>
<dbReference type="InterPro" id="IPR005863">
    <property type="entry name" value="UDP-N-AcMur_synth"/>
</dbReference>
<proteinExistence type="inferred from homology"/>
<dbReference type="GO" id="GO:0047480">
    <property type="term" value="F:UDP-N-acetylmuramoyl-tripeptide-D-alanyl-D-alanine ligase activity"/>
    <property type="evidence" value="ECO:0007669"/>
    <property type="project" value="UniProtKB-UniRule"/>
</dbReference>
<dbReference type="SUPFAM" id="SSF63418">
    <property type="entry name" value="MurE/MurF N-terminal domain"/>
    <property type="match status" value="1"/>
</dbReference>
<comment type="caution">
    <text evidence="15">The sequence shown here is derived from an EMBL/GenBank/DDBJ whole genome shotgun (WGS) entry which is preliminary data.</text>
</comment>
<dbReference type="EC" id="6.3.2.10" evidence="10 11"/>
<evidence type="ECO:0000256" key="11">
    <source>
        <dbReference type="RuleBase" id="RU004136"/>
    </source>
</evidence>
<keyword evidence="9 10" id="KW-0961">Cell wall biogenesis/degradation</keyword>
<dbReference type="Pfam" id="PF01225">
    <property type="entry name" value="Mur_ligase"/>
    <property type="match status" value="1"/>
</dbReference>
<protein>
    <recommendedName>
        <fullName evidence="10 11">UDP-N-acetylmuramoyl-tripeptide--D-alanyl-D-alanine ligase</fullName>
        <ecNumber evidence="10 11">6.3.2.10</ecNumber>
    </recommendedName>
    <alternativeName>
        <fullName evidence="10">D-alanyl-D-alanine-adding enzyme</fullName>
    </alternativeName>
</protein>
<comment type="subcellular location">
    <subcellularLocation>
        <location evidence="10 11">Cytoplasm</location>
    </subcellularLocation>
</comment>
<keyword evidence="6 10" id="KW-0133">Cell shape</keyword>
<evidence type="ECO:0000313" key="15">
    <source>
        <dbReference type="EMBL" id="MCM2678775.1"/>
    </source>
</evidence>
<evidence type="ECO:0000256" key="3">
    <source>
        <dbReference type="ARBA" id="ARBA00022618"/>
    </source>
</evidence>
<dbReference type="PANTHER" id="PTHR43024:SF1">
    <property type="entry name" value="UDP-N-ACETYLMURAMOYL-TRIPEPTIDE--D-ALANYL-D-ALANINE LIGASE"/>
    <property type="match status" value="1"/>
</dbReference>
<dbReference type="Pfam" id="PF02875">
    <property type="entry name" value="Mur_ligase_C"/>
    <property type="match status" value="1"/>
</dbReference>
<dbReference type="InterPro" id="IPR000713">
    <property type="entry name" value="Mur_ligase_N"/>
</dbReference>
<feature type="domain" description="Mur ligase N-terminal catalytic" evidence="12">
    <location>
        <begin position="24"/>
        <end position="79"/>
    </location>
</feature>
<dbReference type="GO" id="GO:0051301">
    <property type="term" value="P:cell division"/>
    <property type="evidence" value="ECO:0007669"/>
    <property type="project" value="UniProtKB-KW"/>
</dbReference>
<dbReference type="SUPFAM" id="SSF53623">
    <property type="entry name" value="MurD-like peptide ligases, catalytic domain"/>
    <property type="match status" value="1"/>
</dbReference>
<name>A0AA42B6G7_9GAMM</name>
<comment type="catalytic activity">
    <reaction evidence="10 11">
        <text>D-alanyl-D-alanine + UDP-N-acetyl-alpha-D-muramoyl-L-alanyl-gamma-D-glutamyl-meso-2,6-diaminopimelate + ATP = UDP-N-acetyl-alpha-D-muramoyl-L-alanyl-gamma-D-glutamyl-meso-2,6-diaminopimeloyl-D-alanyl-D-alanine + ADP + phosphate + H(+)</text>
        <dbReference type="Rhea" id="RHEA:28374"/>
        <dbReference type="ChEBI" id="CHEBI:15378"/>
        <dbReference type="ChEBI" id="CHEBI:30616"/>
        <dbReference type="ChEBI" id="CHEBI:43474"/>
        <dbReference type="ChEBI" id="CHEBI:57822"/>
        <dbReference type="ChEBI" id="CHEBI:61386"/>
        <dbReference type="ChEBI" id="CHEBI:83905"/>
        <dbReference type="ChEBI" id="CHEBI:456216"/>
        <dbReference type="EC" id="6.3.2.10"/>
    </reaction>
</comment>
<dbReference type="GO" id="GO:0005524">
    <property type="term" value="F:ATP binding"/>
    <property type="evidence" value="ECO:0007669"/>
    <property type="project" value="UniProtKB-UniRule"/>
</dbReference>
<evidence type="ECO:0000259" key="13">
    <source>
        <dbReference type="Pfam" id="PF02875"/>
    </source>
</evidence>
<evidence type="ECO:0000256" key="1">
    <source>
        <dbReference type="ARBA" id="ARBA00022490"/>
    </source>
</evidence>
<keyword evidence="8 10" id="KW-0131">Cell cycle</keyword>
<dbReference type="InterPro" id="IPR051046">
    <property type="entry name" value="MurCDEF_CellWall_CoF430Synth"/>
</dbReference>
<reference evidence="15 16" key="1">
    <citation type="journal article" date="2013" name="Antonie Van Leeuwenhoek">
        <title>Echinimonas agarilytica gen. nov., sp. nov., a new gammaproteobacterium isolated from the sea urchin Strongylocentrotus intermedius.</title>
        <authorList>
            <person name="Nedashkovskaya O.I."/>
            <person name="Stenkova A.M."/>
            <person name="Zhukova N.V."/>
            <person name="Van Trappen S."/>
            <person name="Lee J.S."/>
            <person name="Kim S.B."/>
        </authorList>
    </citation>
    <scope>NUCLEOTIDE SEQUENCE [LARGE SCALE GENOMIC DNA]</scope>
    <source>
        <strain evidence="15 16">KMM 6351</strain>
    </source>
</reference>
<dbReference type="SUPFAM" id="SSF53244">
    <property type="entry name" value="MurD-like peptide ligases, peptide-binding domain"/>
    <property type="match status" value="1"/>
</dbReference>
<dbReference type="GO" id="GO:0005737">
    <property type="term" value="C:cytoplasm"/>
    <property type="evidence" value="ECO:0007669"/>
    <property type="project" value="UniProtKB-SubCell"/>
</dbReference>
<dbReference type="Gene3D" id="3.40.1390.10">
    <property type="entry name" value="MurE/MurF, N-terminal domain"/>
    <property type="match status" value="1"/>
</dbReference>
<evidence type="ECO:0000313" key="16">
    <source>
        <dbReference type="Proteomes" id="UP001165393"/>
    </source>
</evidence>
<accession>A0AA42B6G7</accession>
<keyword evidence="2 10" id="KW-0436">Ligase</keyword>
<feature type="domain" description="Mur ligase C-terminal" evidence="13">
    <location>
        <begin position="317"/>
        <end position="440"/>
    </location>
</feature>
<evidence type="ECO:0000259" key="14">
    <source>
        <dbReference type="Pfam" id="PF08245"/>
    </source>
</evidence>
<comment type="function">
    <text evidence="10 11">Involved in cell wall formation. Catalyzes the final step in the synthesis of UDP-N-acetylmuramoyl-pentapeptide, the precursor of murein.</text>
</comment>
<dbReference type="PANTHER" id="PTHR43024">
    <property type="entry name" value="UDP-N-ACETYLMURAMOYL-TRIPEPTIDE--D-ALANYL-D-ALANINE LIGASE"/>
    <property type="match status" value="1"/>
</dbReference>
<evidence type="ECO:0000259" key="12">
    <source>
        <dbReference type="Pfam" id="PF01225"/>
    </source>
</evidence>
<evidence type="ECO:0000256" key="5">
    <source>
        <dbReference type="ARBA" id="ARBA00022840"/>
    </source>
</evidence>
<comment type="similarity">
    <text evidence="10">Belongs to the MurCDEF family. MurF subfamily.</text>
</comment>
<keyword evidence="1 10" id="KW-0963">Cytoplasm</keyword>
<evidence type="ECO:0000256" key="10">
    <source>
        <dbReference type="HAMAP-Rule" id="MF_02019"/>
    </source>
</evidence>
<dbReference type="RefSeq" id="WP_251260129.1">
    <property type="nucleotide sequence ID" value="NZ_JAMQGP010000001.1"/>
</dbReference>
<evidence type="ECO:0000256" key="9">
    <source>
        <dbReference type="ARBA" id="ARBA00023316"/>
    </source>
</evidence>
<evidence type="ECO:0000256" key="4">
    <source>
        <dbReference type="ARBA" id="ARBA00022741"/>
    </source>
</evidence>
<dbReference type="Gene3D" id="3.40.1190.10">
    <property type="entry name" value="Mur-like, catalytic domain"/>
    <property type="match status" value="1"/>
</dbReference>
<comment type="pathway">
    <text evidence="10 11">Cell wall biogenesis; peptidoglycan biosynthesis.</text>
</comment>
<dbReference type="NCBIfam" id="TIGR01143">
    <property type="entry name" value="murF"/>
    <property type="match status" value="1"/>
</dbReference>
<evidence type="ECO:0000256" key="6">
    <source>
        <dbReference type="ARBA" id="ARBA00022960"/>
    </source>
</evidence>
<dbReference type="GO" id="GO:0071555">
    <property type="term" value="P:cell wall organization"/>
    <property type="evidence" value="ECO:0007669"/>
    <property type="project" value="UniProtKB-KW"/>
</dbReference>
<feature type="domain" description="Mur ligase central" evidence="14">
    <location>
        <begin position="106"/>
        <end position="295"/>
    </location>
</feature>
<dbReference type="GO" id="GO:0009252">
    <property type="term" value="P:peptidoglycan biosynthetic process"/>
    <property type="evidence" value="ECO:0007669"/>
    <property type="project" value="UniProtKB-UniRule"/>
</dbReference>
<evidence type="ECO:0000256" key="7">
    <source>
        <dbReference type="ARBA" id="ARBA00022984"/>
    </source>
</evidence>
<dbReference type="GO" id="GO:0008360">
    <property type="term" value="P:regulation of cell shape"/>
    <property type="evidence" value="ECO:0007669"/>
    <property type="project" value="UniProtKB-KW"/>
</dbReference>
<dbReference type="InterPro" id="IPR004101">
    <property type="entry name" value="Mur_ligase_C"/>
</dbReference>